<evidence type="ECO:0000256" key="1">
    <source>
        <dbReference type="ARBA" id="ARBA00008276"/>
    </source>
</evidence>
<comment type="similarity">
    <text evidence="1">Belongs to the folylpolyglutamate synthase family.</text>
</comment>
<reference evidence="6" key="1">
    <citation type="journal article" date="2014" name="Front. Microbiol.">
        <title>High frequency of phylogenetically diverse reductive dehalogenase-homologous genes in deep subseafloor sedimentary metagenomes.</title>
        <authorList>
            <person name="Kawai M."/>
            <person name="Futagami T."/>
            <person name="Toyoda A."/>
            <person name="Takaki Y."/>
            <person name="Nishi S."/>
            <person name="Hori S."/>
            <person name="Arai W."/>
            <person name="Tsubouchi T."/>
            <person name="Morono Y."/>
            <person name="Uchiyama I."/>
            <person name="Ito T."/>
            <person name="Fujiyama A."/>
            <person name="Inagaki F."/>
            <person name="Takami H."/>
        </authorList>
    </citation>
    <scope>NUCLEOTIDE SEQUENCE</scope>
    <source>
        <strain evidence="6">Expedition CK06-06</strain>
    </source>
</reference>
<dbReference type="PANTHER" id="PTHR11136">
    <property type="entry name" value="FOLYLPOLYGLUTAMATE SYNTHASE-RELATED"/>
    <property type="match status" value="1"/>
</dbReference>
<keyword evidence="4" id="KW-0067">ATP-binding</keyword>
<name>X1Q2P1_9ZZZZ</name>
<gene>
    <name evidence="6" type="ORF">S06H3_49729</name>
</gene>
<organism evidence="6">
    <name type="scientific">marine sediment metagenome</name>
    <dbReference type="NCBI Taxonomy" id="412755"/>
    <lineage>
        <taxon>unclassified sequences</taxon>
        <taxon>metagenomes</taxon>
        <taxon>ecological metagenomes</taxon>
    </lineage>
</organism>
<dbReference type="AlphaFoldDB" id="X1Q2P1"/>
<dbReference type="SUPFAM" id="SSF53244">
    <property type="entry name" value="MurD-like peptide ligases, peptide-binding domain"/>
    <property type="match status" value="1"/>
</dbReference>
<dbReference type="Gene3D" id="3.90.190.20">
    <property type="entry name" value="Mur ligase, C-terminal domain"/>
    <property type="match status" value="1"/>
</dbReference>
<sequence length="164" mass="17500">LEVLAEKGFHISGDSITKGLAQVSWPGRLQVLSRRPLLVVDGAHNPDSARKLKQSLEQYFDFDRAILVIGASSDKDIAGIVSELVPLFDKVIVTRSIHPRAMATAPIVAEFSQHGVEAQETDDISTALPLALTLAGEKDLICVTGSLFVVAGAIEQAGKLCLTI</sequence>
<keyword evidence="2" id="KW-0436">Ligase</keyword>
<dbReference type="GO" id="GO:0005737">
    <property type="term" value="C:cytoplasm"/>
    <property type="evidence" value="ECO:0007669"/>
    <property type="project" value="TreeGrafter"/>
</dbReference>
<keyword evidence="3" id="KW-0547">Nucleotide-binding</keyword>
<dbReference type="Pfam" id="PF02875">
    <property type="entry name" value="Mur_ligase_C"/>
    <property type="match status" value="1"/>
</dbReference>
<dbReference type="GO" id="GO:0004326">
    <property type="term" value="F:tetrahydrofolylpolyglutamate synthase activity"/>
    <property type="evidence" value="ECO:0007669"/>
    <property type="project" value="InterPro"/>
</dbReference>
<evidence type="ECO:0000256" key="3">
    <source>
        <dbReference type="ARBA" id="ARBA00022741"/>
    </source>
</evidence>
<feature type="domain" description="Mur ligase C-terminal" evidence="5">
    <location>
        <begin position="27"/>
        <end position="146"/>
    </location>
</feature>
<dbReference type="InterPro" id="IPR036615">
    <property type="entry name" value="Mur_ligase_C_dom_sf"/>
</dbReference>
<protein>
    <recommendedName>
        <fullName evidence="5">Mur ligase C-terminal domain-containing protein</fullName>
    </recommendedName>
</protein>
<evidence type="ECO:0000313" key="6">
    <source>
        <dbReference type="EMBL" id="GAI37489.1"/>
    </source>
</evidence>
<dbReference type="EMBL" id="BARV01031423">
    <property type="protein sequence ID" value="GAI37489.1"/>
    <property type="molecule type" value="Genomic_DNA"/>
</dbReference>
<dbReference type="InterPro" id="IPR001645">
    <property type="entry name" value="Folylpolyglutamate_synth"/>
</dbReference>
<evidence type="ECO:0000256" key="4">
    <source>
        <dbReference type="ARBA" id="ARBA00022840"/>
    </source>
</evidence>
<proteinExistence type="inferred from homology"/>
<feature type="non-terminal residue" evidence="6">
    <location>
        <position position="1"/>
    </location>
</feature>
<evidence type="ECO:0000259" key="5">
    <source>
        <dbReference type="Pfam" id="PF02875"/>
    </source>
</evidence>
<dbReference type="PANTHER" id="PTHR11136:SF0">
    <property type="entry name" value="DIHYDROFOLATE SYNTHETASE-RELATED"/>
    <property type="match status" value="1"/>
</dbReference>
<dbReference type="InterPro" id="IPR004101">
    <property type="entry name" value="Mur_ligase_C"/>
</dbReference>
<accession>X1Q2P1</accession>
<comment type="caution">
    <text evidence="6">The sequence shown here is derived from an EMBL/GenBank/DDBJ whole genome shotgun (WGS) entry which is preliminary data.</text>
</comment>
<dbReference type="GO" id="GO:0008841">
    <property type="term" value="F:dihydrofolate synthase activity"/>
    <property type="evidence" value="ECO:0007669"/>
    <property type="project" value="TreeGrafter"/>
</dbReference>
<evidence type="ECO:0000256" key="2">
    <source>
        <dbReference type="ARBA" id="ARBA00022598"/>
    </source>
</evidence>
<dbReference type="GO" id="GO:0005524">
    <property type="term" value="F:ATP binding"/>
    <property type="evidence" value="ECO:0007669"/>
    <property type="project" value="UniProtKB-KW"/>
</dbReference>